<feature type="region of interest" description="Disordered" evidence="1">
    <location>
        <begin position="56"/>
        <end position="87"/>
    </location>
</feature>
<dbReference type="Proteomes" id="UP000224006">
    <property type="component" value="Chromosome II"/>
</dbReference>
<accession>A0A2A9MGR0</accession>
<feature type="compositionally biased region" description="Polar residues" evidence="1">
    <location>
        <begin position="475"/>
        <end position="491"/>
    </location>
</feature>
<keyword evidence="3" id="KW-1185">Reference proteome</keyword>
<feature type="compositionally biased region" description="Polar residues" evidence="1">
    <location>
        <begin position="692"/>
        <end position="703"/>
    </location>
</feature>
<comment type="caution">
    <text evidence="2">The sequence shown here is derived from an EMBL/GenBank/DDBJ whole genome shotgun (WGS) entry which is preliminary data.</text>
</comment>
<organism evidence="2 3">
    <name type="scientific">Besnoitia besnoiti</name>
    <name type="common">Apicomplexan protozoan</name>
    <dbReference type="NCBI Taxonomy" id="94643"/>
    <lineage>
        <taxon>Eukaryota</taxon>
        <taxon>Sar</taxon>
        <taxon>Alveolata</taxon>
        <taxon>Apicomplexa</taxon>
        <taxon>Conoidasida</taxon>
        <taxon>Coccidia</taxon>
        <taxon>Eucoccidiorida</taxon>
        <taxon>Eimeriorina</taxon>
        <taxon>Sarcocystidae</taxon>
        <taxon>Besnoitia</taxon>
    </lineage>
</organism>
<feature type="compositionally biased region" description="Basic and acidic residues" evidence="1">
    <location>
        <begin position="715"/>
        <end position="748"/>
    </location>
</feature>
<dbReference type="VEuPathDB" id="ToxoDB:BESB_036230"/>
<gene>
    <name evidence="2" type="ORF">BESB_036230</name>
</gene>
<sequence length="748" mass="81971">MPGVYEKPPKRSELLKEVSFILSLLKRNQKDGDWSEVMNTGVPMLLDLFAAERSKARSEASAEKEKQEREREEGQENGRKNERPLSELEARKEKEVAEVFFVGGVHAEFCDILKVAGHRNDTGDVMPILAVSRMAAVFDAAHCRVLTEGLQRLKVLWADPKGLTHVAQTLASVALFGLGPPLVSALIPASLLWVGASNLIRETRCPCSPCELQRRLLKISRNRDEIGVVQAAKDKKQICMSLVRGGGPGILREIFRTVASMRRRTGPSDSPVSEEQTVCEGQTGAQDHCYLDQALQFASWTLLLCSWPYEELHSGESILEFDNQSLLNTILDCFPVNDHGFLDSVSSLNLPGASSLLSVTLHLLLRLPAKTRAPLARKVNVIFRQVLEHLSRNIAARDPYTVSGKFFANYADIVPSDPPQTTDSATEDVNQDAHEEQRITDARPTVEILLLTPLFMGLLQSTFSEQNHDSASRGKATSVQVPSHATVSSDAPETDQDGGTEGLRTQALVTVGIAACQSLIDMYEYLRPLLSTWNGLDSRCSFVQFKGPLTPEIKKPFLPSRECLPPCTAVSLMPGFDFRGFYYSLVSAMLTLLGGMRLHSLPVRRWRFAENPAAKAGGSAAVGGLASAARKLLDFQKKELTEGCSYIKSAAAIVIMRAEQASALLLREEAHLKAGNLSTVVDDEAVDEECGTTINEDSGSGKSSELFPSESACLSREKKECMGRDLLGDPTEDRHEASNSVERCRSAC</sequence>
<feature type="region of interest" description="Disordered" evidence="1">
    <location>
        <begin position="417"/>
        <end position="436"/>
    </location>
</feature>
<reference evidence="2 3" key="1">
    <citation type="submission" date="2017-09" db="EMBL/GenBank/DDBJ databases">
        <title>Genome sequencing of Besnoitia besnoiti strain Bb-Ger1.</title>
        <authorList>
            <person name="Schares G."/>
            <person name="Venepally P."/>
            <person name="Lorenzi H.A."/>
        </authorList>
    </citation>
    <scope>NUCLEOTIDE SEQUENCE [LARGE SCALE GENOMIC DNA]</scope>
    <source>
        <strain evidence="2 3">Bb-Ger1</strain>
    </source>
</reference>
<feature type="region of interest" description="Disordered" evidence="1">
    <location>
        <begin position="466"/>
        <end position="501"/>
    </location>
</feature>
<proteinExistence type="predicted"/>
<dbReference type="KEGG" id="bbes:BESB_036230"/>
<protein>
    <submittedName>
        <fullName evidence="2">Uncharacterized protein</fullName>
    </submittedName>
</protein>
<dbReference type="OrthoDB" id="339601at2759"/>
<evidence type="ECO:0000313" key="3">
    <source>
        <dbReference type="Proteomes" id="UP000224006"/>
    </source>
</evidence>
<dbReference type="GeneID" id="40308604"/>
<dbReference type="EMBL" id="NWUJ01000002">
    <property type="protein sequence ID" value="PFH37165.1"/>
    <property type="molecule type" value="Genomic_DNA"/>
</dbReference>
<name>A0A2A9MGR0_BESBE</name>
<dbReference type="RefSeq" id="XP_029221174.1">
    <property type="nucleotide sequence ID" value="XM_029362209.1"/>
</dbReference>
<evidence type="ECO:0000313" key="2">
    <source>
        <dbReference type="EMBL" id="PFH37165.1"/>
    </source>
</evidence>
<dbReference type="AlphaFoldDB" id="A0A2A9MGR0"/>
<feature type="region of interest" description="Disordered" evidence="1">
    <location>
        <begin position="692"/>
        <end position="748"/>
    </location>
</feature>
<evidence type="ECO:0000256" key="1">
    <source>
        <dbReference type="SAM" id="MobiDB-lite"/>
    </source>
</evidence>